<dbReference type="AlphaFoldDB" id="A0A9Q1KQ09"/>
<comment type="caution">
    <text evidence="1">The sequence shown here is derived from an EMBL/GenBank/DDBJ whole genome shotgun (WGS) entry which is preliminary data.</text>
</comment>
<reference evidence="1" key="1">
    <citation type="submission" date="2022-04" db="EMBL/GenBank/DDBJ databases">
        <title>Carnegiea gigantea Genome sequencing and assembly v2.</title>
        <authorList>
            <person name="Copetti D."/>
            <person name="Sanderson M.J."/>
            <person name="Burquez A."/>
            <person name="Wojciechowski M.F."/>
        </authorList>
    </citation>
    <scope>NUCLEOTIDE SEQUENCE</scope>
    <source>
        <strain evidence="1">SGP5-SGP5p</strain>
        <tissue evidence="1">Aerial part</tissue>
    </source>
</reference>
<keyword evidence="2" id="KW-1185">Reference proteome</keyword>
<evidence type="ECO:0000313" key="1">
    <source>
        <dbReference type="EMBL" id="KAJ8446751.1"/>
    </source>
</evidence>
<dbReference type="Proteomes" id="UP001153076">
    <property type="component" value="Unassembled WGS sequence"/>
</dbReference>
<sequence>MMNAGCAKGRDISASRNWFRSPKHLSRFTLSPSLALPLSLSLSLALPLSSVPVCCHRCRSSISLICSELRNLEYKGRCKHQEEPMEVSNYVVSKIVRKTMSIIRQTMKECRQNAMMFLLTLKELLCVQLHWKDRLLGLDKVIQYELSRDKSSLFVSF</sequence>
<protein>
    <submittedName>
        <fullName evidence="1">Uncharacterized protein</fullName>
    </submittedName>
</protein>
<name>A0A9Q1KQ09_9CARY</name>
<dbReference type="EMBL" id="JAKOGI010000050">
    <property type="protein sequence ID" value="KAJ8446751.1"/>
    <property type="molecule type" value="Genomic_DNA"/>
</dbReference>
<gene>
    <name evidence="1" type="ORF">Cgig2_002706</name>
</gene>
<evidence type="ECO:0000313" key="2">
    <source>
        <dbReference type="Proteomes" id="UP001153076"/>
    </source>
</evidence>
<organism evidence="1 2">
    <name type="scientific">Carnegiea gigantea</name>
    <dbReference type="NCBI Taxonomy" id="171969"/>
    <lineage>
        <taxon>Eukaryota</taxon>
        <taxon>Viridiplantae</taxon>
        <taxon>Streptophyta</taxon>
        <taxon>Embryophyta</taxon>
        <taxon>Tracheophyta</taxon>
        <taxon>Spermatophyta</taxon>
        <taxon>Magnoliopsida</taxon>
        <taxon>eudicotyledons</taxon>
        <taxon>Gunneridae</taxon>
        <taxon>Pentapetalae</taxon>
        <taxon>Caryophyllales</taxon>
        <taxon>Cactineae</taxon>
        <taxon>Cactaceae</taxon>
        <taxon>Cactoideae</taxon>
        <taxon>Echinocereeae</taxon>
        <taxon>Carnegiea</taxon>
    </lineage>
</organism>
<accession>A0A9Q1KQ09</accession>
<proteinExistence type="predicted"/>